<dbReference type="Gene3D" id="3.90.180.10">
    <property type="entry name" value="Medium-chain alcohol dehydrogenases, catalytic domain"/>
    <property type="match status" value="1"/>
</dbReference>
<dbReference type="Pfam" id="PF08240">
    <property type="entry name" value="ADH_N"/>
    <property type="match status" value="1"/>
</dbReference>
<dbReference type="PANTHER" id="PTHR42813:SF4">
    <property type="entry name" value="NADP-DEPENDENT ISOPROPANOL DEHYDROGENASE"/>
    <property type="match status" value="1"/>
</dbReference>
<dbReference type="InterPro" id="IPR020843">
    <property type="entry name" value="ER"/>
</dbReference>
<name>A0A6N2Y6U5_EUBLI</name>
<proteinExistence type="inferred from homology"/>
<dbReference type="InterPro" id="IPR002328">
    <property type="entry name" value="ADH_Zn_CS"/>
</dbReference>
<dbReference type="AlphaFoldDB" id="A0A6N2Y6U5"/>
<dbReference type="InterPro" id="IPR013154">
    <property type="entry name" value="ADH-like_N"/>
</dbReference>
<dbReference type="SUPFAM" id="SSF50129">
    <property type="entry name" value="GroES-like"/>
    <property type="match status" value="1"/>
</dbReference>
<dbReference type="EMBL" id="CACRTR010000001">
    <property type="protein sequence ID" value="VYT62474.1"/>
    <property type="molecule type" value="Genomic_DNA"/>
</dbReference>
<dbReference type="PROSITE" id="PS00059">
    <property type="entry name" value="ADH_ZINC"/>
    <property type="match status" value="1"/>
</dbReference>
<evidence type="ECO:0000256" key="4">
    <source>
        <dbReference type="ARBA" id="ARBA00022833"/>
    </source>
</evidence>
<keyword evidence="4 6" id="KW-0862">Zinc</keyword>
<sequence>MKSEKMMKGLVCHKDGAIELLDMPLPKLEEDTDAIVRVTLSTICTSDLHIMHGAVPRAVPEKVLGHEFVGEVVEVGRNVKKLKPGARVAANCITFCGECTYCRQGFINNCEKGGWELGCRIDGCQAEYVRVPFADMGLTEIPDTVTDKEALLLGDILSSGYFGAELCEIKPGDTIAVIGAGPVGLCAMSCARLFGAARIIALDIQDERLKLAVKQGLADETVNPFSEDAEKAVAALTDGRGADGVIEAAGGENTFELAWKLARPNAVVALIAMYEKAQTLPLEKMYGKNLIFKTGGVDAVHCERLMKLIEAGRVNTEFLITHEAPLNDILEGYRIFEKKLDHCIKWAVTPYQR</sequence>
<evidence type="ECO:0000256" key="2">
    <source>
        <dbReference type="ARBA" id="ARBA00008072"/>
    </source>
</evidence>
<dbReference type="EC" id="1.1.1.80" evidence="8"/>
<evidence type="ECO:0000256" key="3">
    <source>
        <dbReference type="ARBA" id="ARBA00022723"/>
    </source>
</evidence>
<evidence type="ECO:0000259" key="7">
    <source>
        <dbReference type="SMART" id="SM00829"/>
    </source>
</evidence>
<dbReference type="InterPro" id="IPR036291">
    <property type="entry name" value="NAD(P)-bd_dom_sf"/>
</dbReference>
<keyword evidence="5 8" id="KW-0560">Oxidoreductase</keyword>
<evidence type="ECO:0000256" key="6">
    <source>
        <dbReference type="RuleBase" id="RU361277"/>
    </source>
</evidence>
<organism evidence="8">
    <name type="scientific">Eubacterium limosum</name>
    <dbReference type="NCBI Taxonomy" id="1736"/>
    <lineage>
        <taxon>Bacteria</taxon>
        <taxon>Bacillati</taxon>
        <taxon>Bacillota</taxon>
        <taxon>Clostridia</taxon>
        <taxon>Eubacteriales</taxon>
        <taxon>Eubacteriaceae</taxon>
        <taxon>Eubacterium</taxon>
    </lineage>
</organism>
<dbReference type="InterPro" id="IPR011032">
    <property type="entry name" value="GroES-like_sf"/>
</dbReference>
<comment type="cofactor">
    <cofactor evidence="1 6">
        <name>Zn(2+)</name>
        <dbReference type="ChEBI" id="CHEBI:29105"/>
    </cofactor>
</comment>
<dbReference type="SMART" id="SM00829">
    <property type="entry name" value="PKS_ER"/>
    <property type="match status" value="1"/>
</dbReference>
<dbReference type="PANTHER" id="PTHR42813">
    <property type="entry name" value="ZINC-TYPE ALCOHOL DEHYDROGENASE-LIKE"/>
    <property type="match status" value="1"/>
</dbReference>
<dbReference type="GO" id="GO:0050009">
    <property type="term" value="F:isopropanol dehydrogenase (NADP+) activity"/>
    <property type="evidence" value="ECO:0007669"/>
    <property type="project" value="UniProtKB-EC"/>
</dbReference>
<keyword evidence="3 6" id="KW-0479">Metal-binding</keyword>
<evidence type="ECO:0000256" key="5">
    <source>
        <dbReference type="ARBA" id="ARBA00023002"/>
    </source>
</evidence>
<gene>
    <name evidence="8" type="primary">adh</name>
    <name evidence="8" type="ORF">ELLFYP34_00047</name>
</gene>
<comment type="similarity">
    <text evidence="2 6">Belongs to the zinc-containing alcohol dehydrogenase family.</text>
</comment>
<dbReference type="InterPro" id="IPR013149">
    <property type="entry name" value="ADH-like_C"/>
</dbReference>
<feature type="domain" description="Enoyl reductase (ER)" evidence="7">
    <location>
        <begin position="16"/>
        <end position="340"/>
    </location>
</feature>
<dbReference type="GO" id="GO:0008270">
    <property type="term" value="F:zinc ion binding"/>
    <property type="evidence" value="ECO:0007669"/>
    <property type="project" value="InterPro"/>
</dbReference>
<accession>A0A6N2Y6U5</accession>
<evidence type="ECO:0000313" key="8">
    <source>
        <dbReference type="EMBL" id="VYT62474.1"/>
    </source>
</evidence>
<dbReference type="CDD" id="cd05278">
    <property type="entry name" value="FDH_like"/>
    <property type="match status" value="1"/>
</dbReference>
<dbReference type="SUPFAM" id="SSF51735">
    <property type="entry name" value="NAD(P)-binding Rossmann-fold domains"/>
    <property type="match status" value="1"/>
</dbReference>
<dbReference type="Gene3D" id="3.40.50.720">
    <property type="entry name" value="NAD(P)-binding Rossmann-like Domain"/>
    <property type="match status" value="1"/>
</dbReference>
<reference evidence="8" key="1">
    <citation type="submission" date="2019-11" db="EMBL/GenBank/DDBJ databases">
        <authorList>
            <person name="Feng L."/>
        </authorList>
    </citation>
    <scope>NUCLEOTIDE SEQUENCE</scope>
    <source>
        <strain evidence="8">ElimosumLFYP34</strain>
    </source>
</reference>
<evidence type="ECO:0000256" key="1">
    <source>
        <dbReference type="ARBA" id="ARBA00001947"/>
    </source>
</evidence>
<dbReference type="Pfam" id="PF00107">
    <property type="entry name" value="ADH_zinc_N"/>
    <property type="match status" value="1"/>
</dbReference>
<protein>
    <submittedName>
        <fullName evidence="8">NADP-dependent isopropanol dehydrogenase</fullName>
        <ecNumber evidence="8">1.1.1.80</ecNumber>
    </submittedName>
</protein>